<dbReference type="KEGG" id="abe:ARB_02175"/>
<dbReference type="EMBL" id="ABSU01000025">
    <property type="protein sequence ID" value="EFE30981.1"/>
    <property type="molecule type" value="Genomic_DNA"/>
</dbReference>
<dbReference type="HOGENOM" id="CLU_967058_0_0_1"/>
<protein>
    <submittedName>
        <fullName evidence="2">MIF domain protein</fullName>
    </submittedName>
</protein>
<evidence type="ECO:0000313" key="3">
    <source>
        <dbReference type="Proteomes" id="UP000008866"/>
    </source>
</evidence>
<reference evidence="3" key="1">
    <citation type="journal article" date="2011" name="Genome Biol.">
        <title>Comparative and functional genomics provide insights into the pathogenicity of dermatophytic fungi.</title>
        <authorList>
            <person name="Burmester A."/>
            <person name="Shelest E."/>
            <person name="Gloeckner G."/>
            <person name="Heddergott C."/>
            <person name="Schindler S."/>
            <person name="Staib P."/>
            <person name="Heidel A."/>
            <person name="Felder M."/>
            <person name="Petzold A."/>
            <person name="Szafranski K."/>
            <person name="Feuermann M."/>
            <person name="Pedruzzi I."/>
            <person name="Priebe S."/>
            <person name="Groth M."/>
            <person name="Winkler R."/>
            <person name="Li W."/>
            <person name="Kniemeyer O."/>
            <person name="Schroeckh V."/>
            <person name="Hertweck C."/>
            <person name="Hube B."/>
            <person name="White T.C."/>
            <person name="Platzer M."/>
            <person name="Guthke R."/>
            <person name="Heitman J."/>
            <person name="Woestemeyer J."/>
            <person name="Zipfel P.F."/>
            <person name="Monod M."/>
            <person name="Brakhage A.A."/>
        </authorList>
    </citation>
    <scope>NUCLEOTIDE SEQUENCE [LARGE SCALE GENOMIC DNA]</scope>
    <source>
        <strain evidence="3">ATCC MYA-4681 / CBS 112371</strain>
    </source>
</reference>
<dbReference type="Gene3D" id="3.30.429.10">
    <property type="entry name" value="Macrophage Migration Inhibitory Factor"/>
    <property type="match status" value="1"/>
</dbReference>
<dbReference type="STRING" id="663331.D4B146"/>
<sequence>MDGCEKFPSSARTKTPEPKSPRHSITFSSTASGPSKKDIVARDLGCGGFMGSRSGSPNLSDMIAAEQSSIREAERCRANEEFKSGASYPGFRERVCLGSQILVEIRTNKKVLLFLSPAVDNPIDTISKLVEELKVLFDGRPVTVTLDDEVKISCQFGDEPAYIVFVTALCDLLTPRRSYRYASIIQQEIHAAMHIPPTHGIVRLLPAYEHHFGTGGTTYYQKVIDLENASKENSRVASRKASTSKKSTSSVARLLKRSTSRFSFTSQVSWKGDKQRESKKDIDSDGGSVGKQKVREPDIKEYSAF</sequence>
<feature type="region of interest" description="Disordered" evidence="1">
    <location>
        <begin position="1"/>
        <end position="36"/>
    </location>
</feature>
<organism evidence="2 3">
    <name type="scientific">Arthroderma benhamiae (strain ATCC MYA-4681 / CBS 112371)</name>
    <name type="common">Trichophyton mentagrophytes</name>
    <dbReference type="NCBI Taxonomy" id="663331"/>
    <lineage>
        <taxon>Eukaryota</taxon>
        <taxon>Fungi</taxon>
        <taxon>Dikarya</taxon>
        <taxon>Ascomycota</taxon>
        <taxon>Pezizomycotina</taxon>
        <taxon>Eurotiomycetes</taxon>
        <taxon>Eurotiomycetidae</taxon>
        <taxon>Onygenales</taxon>
        <taxon>Arthrodermataceae</taxon>
        <taxon>Trichophyton</taxon>
    </lineage>
</organism>
<evidence type="ECO:0000256" key="1">
    <source>
        <dbReference type="SAM" id="MobiDB-lite"/>
    </source>
</evidence>
<feature type="region of interest" description="Disordered" evidence="1">
    <location>
        <begin position="263"/>
        <end position="305"/>
    </location>
</feature>
<dbReference type="SUPFAM" id="SSF55331">
    <property type="entry name" value="Tautomerase/MIF"/>
    <property type="match status" value="1"/>
</dbReference>
<dbReference type="Proteomes" id="UP000008866">
    <property type="component" value="Unassembled WGS sequence"/>
</dbReference>
<evidence type="ECO:0000313" key="2">
    <source>
        <dbReference type="EMBL" id="EFE30981.1"/>
    </source>
</evidence>
<dbReference type="eggNOG" id="ENOG502S2ZV">
    <property type="taxonomic scope" value="Eukaryota"/>
</dbReference>
<feature type="compositionally biased region" description="Basic and acidic residues" evidence="1">
    <location>
        <begin position="271"/>
        <end position="283"/>
    </location>
</feature>
<dbReference type="InterPro" id="IPR014347">
    <property type="entry name" value="Tautomerase/MIF_sf"/>
</dbReference>
<dbReference type="GeneID" id="9523392"/>
<feature type="compositionally biased region" description="Polar residues" evidence="1">
    <location>
        <begin position="23"/>
        <end position="33"/>
    </location>
</feature>
<feature type="compositionally biased region" description="Basic and acidic residues" evidence="1">
    <location>
        <begin position="293"/>
        <end position="305"/>
    </location>
</feature>
<gene>
    <name evidence="2" type="ORF">ARB_02175</name>
</gene>
<keyword evidence="3" id="KW-1185">Reference proteome</keyword>
<proteinExistence type="predicted"/>
<dbReference type="OMA" id="CGGFMSS"/>
<dbReference type="AlphaFoldDB" id="D4B146"/>
<name>D4B146_ARTBC</name>
<dbReference type="RefSeq" id="XP_003011621.1">
    <property type="nucleotide sequence ID" value="XM_003011575.1"/>
</dbReference>
<comment type="caution">
    <text evidence="2">The sequence shown here is derived from an EMBL/GenBank/DDBJ whole genome shotgun (WGS) entry which is preliminary data.</text>
</comment>
<accession>D4B146</accession>